<evidence type="ECO:0000313" key="2">
    <source>
        <dbReference type="EMBL" id="MEQ2274254.1"/>
    </source>
</evidence>
<accession>A0ABV0WYT6</accession>
<feature type="transmembrane region" description="Helical" evidence="1">
    <location>
        <begin position="56"/>
        <end position="75"/>
    </location>
</feature>
<dbReference type="Proteomes" id="UP001444071">
    <property type="component" value="Unassembled WGS sequence"/>
</dbReference>
<organism evidence="2 3">
    <name type="scientific">Xenotaenia resolanae</name>
    <dbReference type="NCBI Taxonomy" id="208358"/>
    <lineage>
        <taxon>Eukaryota</taxon>
        <taxon>Metazoa</taxon>
        <taxon>Chordata</taxon>
        <taxon>Craniata</taxon>
        <taxon>Vertebrata</taxon>
        <taxon>Euteleostomi</taxon>
        <taxon>Actinopterygii</taxon>
        <taxon>Neopterygii</taxon>
        <taxon>Teleostei</taxon>
        <taxon>Neoteleostei</taxon>
        <taxon>Acanthomorphata</taxon>
        <taxon>Ovalentaria</taxon>
        <taxon>Atherinomorphae</taxon>
        <taxon>Cyprinodontiformes</taxon>
        <taxon>Goodeidae</taxon>
        <taxon>Xenotaenia</taxon>
    </lineage>
</organism>
<evidence type="ECO:0000256" key="1">
    <source>
        <dbReference type="SAM" id="Phobius"/>
    </source>
</evidence>
<protein>
    <submittedName>
        <fullName evidence="2">Uncharacterized protein</fullName>
    </submittedName>
</protein>
<evidence type="ECO:0000313" key="3">
    <source>
        <dbReference type="Proteomes" id="UP001444071"/>
    </source>
</evidence>
<dbReference type="EMBL" id="JAHRIM010075925">
    <property type="protein sequence ID" value="MEQ2274254.1"/>
    <property type="molecule type" value="Genomic_DNA"/>
</dbReference>
<gene>
    <name evidence="2" type="ORF">XENORESO_017263</name>
</gene>
<name>A0ABV0WYT6_9TELE</name>
<keyword evidence="3" id="KW-1185">Reference proteome</keyword>
<proteinExistence type="predicted"/>
<sequence>MPKKKQVDTREWEEREVNIYESVENVADSYIGSQLQEQGQQVPPAAKKSPARSTKLCIMLLWIWMIATSITLTVYCKRKMQHINTE</sequence>
<comment type="caution">
    <text evidence="2">The sequence shown here is derived from an EMBL/GenBank/DDBJ whole genome shotgun (WGS) entry which is preliminary data.</text>
</comment>
<keyword evidence="1" id="KW-1133">Transmembrane helix</keyword>
<keyword evidence="1" id="KW-0472">Membrane</keyword>
<keyword evidence="1" id="KW-0812">Transmembrane</keyword>
<reference evidence="2 3" key="1">
    <citation type="submission" date="2021-06" db="EMBL/GenBank/DDBJ databases">
        <authorList>
            <person name="Palmer J.M."/>
        </authorList>
    </citation>
    <scope>NUCLEOTIDE SEQUENCE [LARGE SCALE GENOMIC DNA]</scope>
    <source>
        <strain evidence="2 3">XR_2019</strain>
        <tissue evidence="2">Muscle</tissue>
    </source>
</reference>